<name>A0A009I5E6_ACIB9</name>
<reference evidence="1 2" key="1">
    <citation type="submission" date="2014-02" db="EMBL/GenBank/DDBJ databases">
        <title>Comparative genomics and transcriptomics to identify genetic mechanisms underlying the emergence of carbapenem resistant Acinetobacter baumannii (CRAb).</title>
        <authorList>
            <person name="Harris A.D."/>
            <person name="Johnson K.J."/>
            <person name="George J."/>
            <person name="Shefchek K."/>
            <person name="Daugherty S.C."/>
            <person name="Parankush S."/>
            <person name="Sadzewicz L."/>
            <person name="Tallon L."/>
            <person name="Sengamalay N."/>
            <person name="Hazen T.H."/>
            <person name="Rasko D.A."/>
        </authorList>
    </citation>
    <scope>NUCLEOTIDE SEQUENCE [LARGE SCALE GENOMIC DNA]</scope>
    <source>
        <strain evidence="1 2">1295743</strain>
    </source>
</reference>
<protein>
    <submittedName>
        <fullName evidence="1">Uncharacterized protein</fullName>
    </submittedName>
</protein>
<dbReference type="PATRIC" id="fig|1310613.3.peg.1951"/>
<accession>A0A009I5E6</accession>
<organism evidence="1 2">
    <name type="scientific">Acinetobacter baumannii (strain 1295743)</name>
    <dbReference type="NCBI Taxonomy" id="1310613"/>
    <lineage>
        <taxon>Bacteria</taxon>
        <taxon>Pseudomonadati</taxon>
        <taxon>Pseudomonadota</taxon>
        <taxon>Gammaproteobacteria</taxon>
        <taxon>Moraxellales</taxon>
        <taxon>Moraxellaceae</taxon>
        <taxon>Acinetobacter</taxon>
        <taxon>Acinetobacter calcoaceticus/baumannii complex</taxon>
    </lineage>
</organism>
<dbReference type="RefSeq" id="WP_002133081.1">
    <property type="nucleotide sequence ID" value="NZ_JEWH01000022.1"/>
</dbReference>
<dbReference type="AlphaFoldDB" id="A0A009I5E6"/>
<sequence length="202" mass="22764">MVTKTLPVLDLELSRSGTNAYYCDFCPHTGNRPNYAACLKRIHNVQEGNEREVDAVCVVAIHRHHCEAAEMREREIEAGKALYYIDRSEMRKQVGKRLAKQGISISSKFDYKLELTNINGEKLDKEIPVNSKGNYSLSDAINTKLKKNSLNTKDDHVESQQENKVSANLYIESESLTVPSIESGLSLLEIANCFKANTQEKL</sequence>
<proteinExistence type="predicted"/>
<dbReference type="EMBL" id="JEWH01000022">
    <property type="protein sequence ID" value="EXB05711.1"/>
    <property type="molecule type" value="Genomic_DNA"/>
</dbReference>
<evidence type="ECO:0000313" key="1">
    <source>
        <dbReference type="EMBL" id="EXB05711.1"/>
    </source>
</evidence>
<gene>
    <name evidence="1" type="ORF">J512_2033</name>
</gene>
<dbReference type="Proteomes" id="UP000020595">
    <property type="component" value="Unassembled WGS sequence"/>
</dbReference>
<evidence type="ECO:0000313" key="2">
    <source>
        <dbReference type="Proteomes" id="UP000020595"/>
    </source>
</evidence>
<comment type="caution">
    <text evidence="1">The sequence shown here is derived from an EMBL/GenBank/DDBJ whole genome shotgun (WGS) entry which is preliminary data.</text>
</comment>